<evidence type="ECO:0000313" key="3">
    <source>
        <dbReference type="EMBL" id="CAF1395605.1"/>
    </source>
</evidence>
<dbReference type="GO" id="GO:0106005">
    <property type="term" value="P:RNA 5'-cap (guanine-N7)-methylation"/>
    <property type="evidence" value="ECO:0007669"/>
    <property type="project" value="InterPro"/>
</dbReference>
<dbReference type="Proteomes" id="UP000663855">
    <property type="component" value="Unassembled WGS sequence"/>
</dbReference>
<dbReference type="EMBL" id="CAJNOW010003813">
    <property type="protein sequence ID" value="CAF1395605.1"/>
    <property type="molecule type" value="Genomic_DNA"/>
</dbReference>
<evidence type="ECO:0000313" key="10">
    <source>
        <dbReference type="Proteomes" id="UP000663866"/>
    </source>
</evidence>
<dbReference type="EMBL" id="CAJNRF010005839">
    <property type="protein sequence ID" value="CAF2074588.1"/>
    <property type="molecule type" value="Genomic_DNA"/>
</dbReference>
<dbReference type="Proteomes" id="UP000676336">
    <property type="component" value="Unassembled WGS sequence"/>
</dbReference>
<dbReference type="EMBL" id="CAJOBG010000811">
    <property type="protein sequence ID" value="CAF3860941.1"/>
    <property type="molecule type" value="Genomic_DNA"/>
</dbReference>
<protein>
    <submittedName>
        <fullName evidence="6">Uncharacterized protein</fullName>
    </submittedName>
</protein>
<evidence type="ECO:0000313" key="6">
    <source>
        <dbReference type="EMBL" id="CAF3860941.1"/>
    </source>
</evidence>
<accession>A0A819F4A6</accession>
<dbReference type="Pfam" id="PF15320">
    <property type="entry name" value="RAM"/>
    <property type="match status" value="1"/>
</dbReference>
<reference evidence="6" key="1">
    <citation type="submission" date="2021-02" db="EMBL/GenBank/DDBJ databases">
        <authorList>
            <person name="Nowell W R."/>
        </authorList>
    </citation>
    <scope>NUCLEOTIDE SEQUENCE</scope>
</reference>
<dbReference type="Proteomes" id="UP000681720">
    <property type="component" value="Unassembled WGS sequence"/>
</dbReference>
<evidence type="ECO:0000313" key="7">
    <source>
        <dbReference type="EMBL" id="CAF3870317.1"/>
    </source>
</evidence>
<dbReference type="Proteomes" id="UP000663866">
    <property type="component" value="Unassembled WGS sequence"/>
</dbReference>
<dbReference type="GO" id="GO:0003723">
    <property type="term" value="F:RNA binding"/>
    <property type="evidence" value="ECO:0007669"/>
    <property type="project" value="InterPro"/>
</dbReference>
<dbReference type="AlphaFoldDB" id="A0A819F4A6"/>
<proteinExistence type="predicted"/>
<dbReference type="Proteomes" id="UP000663834">
    <property type="component" value="Unassembled WGS sequence"/>
</dbReference>
<name>A0A819F4A6_9BILA</name>
<dbReference type="EMBL" id="CAJOBJ010003149">
    <property type="protein sequence ID" value="CAF3955072.1"/>
    <property type="molecule type" value="Genomic_DNA"/>
</dbReference>
<dbReference type="Proteomes" id="UP000663824">
    <property type="component" value="Unassembled WGS sequence"/>
</dbReference>
<comment type="caution">
    <text evidence="6">The sequence shown here is derived from an EMBL/GenBank/DDBJ whole genome shotgun (WGS) entry which is preliminary data.</text>
</comment>
<dbReference type="Proteomes" id="UP000663856">
    <property type="component" value="Unassembled WGS sequence"/>
</dbReference>
<dbReference type="EMBL" id="CAJOBH010079168">
    <property type="protein sequence ID" value="CAF4508869.1"/>
    <property type="molecule type" value="Genomic_DNA"/>
</dbReference>
<evidence type="ECO:0000313" key="9">
    <source>
        <dbReference type="EMBL" id="CAF4508869.1"/>
    </source>
</evidence>
<dbReference type="GO" id="GO:0031533">
    <property type="term" value="C:mRNA capping enzyme complex"/>
    <property type="evidence" value="ECO:0007669"/>
    <property type="project" value="InterPro"/>
</dbReference>
<sequence length="100" mass="12159">MTTTTNTENKNGKSSETDELAELNKLFTNRYTDEDEEYIKMAKPRSNTPPIVRDWGQTRNNYRNQPRSQSNRYHNNNYDNRYHNHRDRSRSPPPHYDRRR</sequence>
<evidence type="ECO:0000313" key="4">
    <source>
        <dbReference type="EMBL" id="CAF2074588.1"/>
    </source>
</evidence>
<keyword evidence="10" id="KW-1185">Reference proteome</keyword>
<evidence type="ECO:0000256" key="1">
    <source>
        <dbReference type="SAM" id="MobiDB-lite"/>
    </source>
</evidence>
<dbReference type="EMBL" id="CAJNOV010008959">
    <property type="protein sequence ID" value="CAF1345090.1"/>
    <property type="molecule type" value="Genomic_DNA"/>
</dbReference>
<evidence type="ECO:0000313" key="8">
    <source>
        <dbReference type="EMBL" id="CAF3955072.1"/>
    </source>
</evidence>
<evidence type="ECO:0000313" key="2">
    <source>
        <dbReference type="EMBL" id="CAF1345090.1"/>
    </source>
</evidence>
<dbReference type="InterPro" id="IPR028271">
    <property type="entry name" value="RAMAC"/>
</dbReference>
<dbReference type="OrthoDB" id="5875297at2759"/>
<feature type="compositionally biased region" description="Polar residues" evidence="1">
    <location>
        <begin position="57"/>
        <end position="70"/>
    </location>
</feature>
<evidence type="ECO:0000313" key="5">
    <source>
        <dbReference type="EMBL" id="CAF2104708.1"/>
    </source>
</evidence>
<dbReference type="EMBL" id="CAJOBI010001230">
    <property type="protein sequence ID" value="CAF3870317.1"/>
    <property type="molecule type" value="Genomic_DNA"/>
</dbReference>
<dbReference type="EMBL" id="CAJNRE010011771">
    <property type="protein sequence ID" value="CAF2104708.1"/>
    <property type="molecule type" value="Genomic_DNA"/>
</dbReference>
<gene>
    <name evidence="9" type="ORF">BYL167_LOCUS36370</name>
    <name evidence="2" type="ORF">CJN711_LOCUS19127</name>
    <name evidence="8" type="ORF">GIL414_LOCUS9299</name>
    <name evidence="3" type="ORF">KQP761_LOCUS9440</name>
    <name evidence="5" type="ORF">MBJ925_LOCUS23052</name>
    <name evidence="6" type="ORF">OVN521_LOCUS7378</name>
    <name evidence="7" type="ORF">SMN809_LOCUS5050</name>
    <name evidence="4" type="ORF">WKI299_LOCUS14840</name>
</gene>
<organism evidence="6 10">
    <name type="scientific">Rotaria magnacalcarata</name>
    <dbReference type="NCBI Taxonomy" id="392030"/>
    <lineage>
        <taxon>Eukaryota</taxon>
        <taxon>Metazoa</taxon>
        <taxon>Spiralia</taxon>
        <taxon>Gnathifera</taxon>
        <taxon>Rotifera</taxon>
        <taxon>Eurotatoria</taxon>
        <taxon>Bdelloidea</taxon>
        <taxon>Philodinida</taxon>
        <taxon>Philodinidae</taxon>
        <taxon>Rotaria</taxon>
    </lineage>
</organism>
<dbReference type="Proteomes" id="UP000681967">
    <property type="component" value="Unassembled WGS sequence"/>
</dbReference>
<feature type="region of interest" description="Disordered" evidence="1">
    <location>
        <begin position="31"/>
        <end position="100"/>
    </location>
</feature>